<feature type="compositionally biased region" description="Basic and acidic residues" evidence="1">
    <location>
        <begin position="45"/>
        <end position="61"/>
    </location>
</feature>
<dbReference type="EMBL" id="CM015723">
    <property type="protein sequence ID" value="KAF3696829.1"/>
    <property type="molecule type" value="Genomic_DNA"/>
</dbReference>
<dbReference type="Proteomes" id="UP000503349">
    <property type="component" value="Chromosome 12"/>
</dbReference>
<feature type="region of interest" description="Disordered" evidence="1">
    <location>
        <begin position="507"/>
        <end position="526"/>
    </location>
</feature>
<gene>
    <name evidence="2" type="ORF">EXN66_Car012507</name>
</gene>
<reference evidence="3" key="2">
    <citation type="submission" date="2019-02" db="EMBL/GenBank/DDBJ databases">
        <title>Opniocepnalus argus Var Kimnra genome.</title>
        <authorList>
            <person name="Zhou C."/>
            <person name="Xiao S."/>
        </authorList>
    </citation>
    <scope>NUCLEOTIDE SEQUENCE [LARGE SCALE GENOMIC DNA]</scope>
</reference>
<evidence type="ECO:0000313" key="2">
    <source>
        <dbReference type="EMBL" id="KAF3696829.1"/>
    </source>
</evidence>
<name>A0A6G1Q302_CHAAH</name>
<sequence>MDSSPVLQNQSQNKIHSGLLRMKNEHNRIIGDPKPFKLQSAPPLSKKDAENKDPGNSEITRKAPGRPIVSRLPVLAKSIHLQTPSGFSQSHCRWEEKPLTGKTKKKKPCTRPVPFNLSQPNGSKKASKNQQPPFVSQSQTSNNALQPGKNICNSSLKTQNMNAKTSKHPAVLISNARSQKWTLKSHGKAKNILIHVSGQCGPPHTFRTLTTLSNPLSSIPNNMVDENSVPPSSQPALCAEAFLANTNQASVKDRAKNSNDTQIPELSTQGGFSKGSTGENFQPDHAALLSILCNNGVSATGQGSATPQSKPYNYLPQRVSILKSRQKAGHTTGSVKSVQFSPDTAALKSILHNEGEKAAGPLGATPRNSVCPSGRGSSIMTAQRVPVRKNRAELNGEAVAVKGTPLKEWTPQRVRNTKHQPMSAIKWHLSTQPSPCPGTSGLRRYKTNLEPSQEREVVQRLFDDRDDEQRTNVTDKDPEAQAEQLPATASSTTAHCDENIEMSTANISKDEESESERIGGGQPFFQAPQRDSVIFFSTGKKLFRAPRFEKRESISHQDQHDAASPEQQKVLLVPEKMSSAAEPNSQIKPSIQSLHRDVILQKSCAPGPAVALLRKRFPPLEELRMDEEVATYTAVTIPAPSEFVPPQPRCGNPLATVLLFEESTTFVPIGFDLSSAYSSPPSSALQER</sequence>
<feature type="compositionally biased region" description="Polar residues" evidence="1">
    <location>
        <begin position="258"/>
        <end position="276"/>
    </location>
</feature>
<feature type="region of interest" description="Disordered" evidence="1">
    <location>
        <begin position="256"/>
        <end position="276"/>
    </location>
</feature>
<evidence type="ECO:0000313" key="3">
    <source>
        <dbReference type="Proteomes" id="UP000503349"/>
    </source>
</evidence>
<keyword evidence="3" id="KW-1185">Reference proteome</keyword>
<organism evidence="2 3">
    <name type="scientific">Channa argus</name>
    <name type="common">Northern snakehead</name>
    <name type="synonym">Ophicephalus argus</name>
    <dbReference type="NCBI Taxonomy" id="215402"/>
    <lineage>
        <taxon>Eukaryota</taxon>
        <taxon>Metazoa</taxon>
        <taxon>Chordata</taxon>
        <taxon>Craniata</taxon>
        <taxon>Vertebrata</taxon>
        <taxon>Euteleostomi</taxon>
        <taxon>Actinopterygii</taxon>
        <taxon>Neopterygii</taxon>
        <taxon>Teleostei</taxon>
        <taxon>Neoteleostei</taxon>
        <taxon>Acanthomorphata</taxon>
        <taxon>Anabantaria</taxon>
        <taxon>Anabantiformes</taxon>
        <taxon>Channoidei</taxon>
        <taxon>Channidae</taxon>
        <taxon>Channa</taxon>
    </lineage>
</organism>
<feature type="region of interest" description="Disordered" evidence="1">
    <location>
        <begin position="1"/>
        <end position="68"/>
    </location>
</feature>
<feature type="region of interest" description="Disordered" evidence="1">
    <location>
        <begin position="357"/>
        <end position="377"/>
    </location>
</feature>
<reference evidence="2 3" key="1">
    <citation type="submission" date="2019-02" db="EMBL/GenBank/DDBJ databases">
        <title>Opniocepnalus argus genome.</title>
        <authorList>
            <person name="Zhou C."/>
            <person name="Xiao S."/>
        </authorList>
    </citation>
    <scope>NUCLEOTIDE SEQUENCE [LARGE SCALE GENOMIC DNA]</scope>
    <source>
        <strain evidence="2">OARG1902GOOAL</strain>
        <tissue evidence="2">Muscle</tissue>
    </source>
</reference>
<accession>A0A6G1Q302</accession>
<feature type="compositionally biased region" description="Basic and acidic residues" evidence="1">
    <location>
        <begin position="22"/>
        <end position="35"/>
    </location>
</feature>
<dbReference type="AlphaFoldDB" id="A0A6G1Q302"/>
<proteinExistence type="predicted"/>
<feature type="compositionally biased region" description="Basic and acidic residues" evidence="1">
    <location>
        <begin position="460"/>
        <end position="479"/>
    </location>
</feature>
<feature type="compositionally biased region" description="Polar residues" evidence="1">
    <location>
        <begin position="1"/>
        <end position="15"/>
    </location>
</feature>
<protein>
    <submittedName>
        <fullName evidence="2">Uncharacterized protein</fullName>
    </submittedName>
</protein>
<evidence type="ECO:0000256" key="1">
    <source>
        <dbReference type="SAM" id="MobiDB-lite"/>
    </source>
</evidence>
<feature type="region of interest" description="Disordered" evidence="1">
    <location>
        <begin position="83"/>
        <end position="153"/>
    </location>
</feature>
<feature type="compositionally biased region" description="Polar residues" evidence="1">
    <location>
        <begin position="116"/>
        <end position="153"/>
    </location>
</feature>
<feature type="region of interest" description="Disordered" evidence="1">
    <location>
        <begin position="460"/>
        <end position="499"/>
    </location>
</feature>
<feature type="compositionally biased region" description="Polar residues" evidence="1">
    <location>
        <begin position="366"/>
        <end position="377"/>
    </location>
</feature>